<dbReference type="EMBL" id="CP051775">
    <property type="protein sequence ID" value="QJE72629.1"/>
    <property type="molecule type" value="Genomic_DNA"/>
</dbReference>
<dbReference type="PANTHER" id="PTHR36307:SF1">
    <property type="entry name" value="FLAGELLA BASAL BODY P-RING FORMATION PROTEIN FLGA"/>
    <property type="match status" value="1"/>
</dbReference>
<dbReference type="InterPro" id="IPR013974">
    <property type="entry name" value="SAF"/>
</dbReference>
<evidence type="ECO:0000313" key="7">
    <source>
        <dbReference type="EMBL" id="QJE72629.1"/>
    </source>
</evidence>
<name>A0A858R566_9PROT</name>
<evidence type="ECO:0000256" key="2">
    <source>
        <dbReference type="ARBA" id="ARBA00022729"/>
    </source>
</evidence>
<dbReference type="CDD" id="cd11614">
    <property type="entry name" value="SAF_CpaB_FlgA_like"/>
    <property type="match status" value="1"/>
</dbReference>
<feature type="signal peptide" evidence="5">
    <location>
        <begin position="1"/>
        <end position="28"/>
    </location>
</feature>
<keyword evidence="7" id="KW-0282">Flagellum</keyword>
<organism evidence="7 8">
    <name type="scientific">Aerophototrophica crusticola</name>
    <dbReference type="NCBI Taxonomy" id="1709002"/>
    <lineage>
        <taxon>Bacteria</taxon>
        <taxon>Pseudomonadati</taxon>
        <taxon>Pseudomonadota</taxon>
        <taxon>Alphaproteobacteria</taxon>
        <taxon>Rhodospirillales</taxon>
        <taxon>Rhodospirillaceae</taxon>
        <taxon>Aerophototrophica</taxon>
    </lineage>
</organism>
<dbReference type="KEGG" id="acru:HHL28_05510"/>
<feature type="domain" description="SAF" evidence="6">
    <location>
        <begin position="189"/>
        <end position="251"/>
    </location>
</feature>
<dbReference type="GO" id="GO:0044780">
    <property type="term" value="P:bacterial-type flagellum assembly"/>
    <property type="evidence" value="ECO:0007669"/>
    <property type="project" value="InterPro"/>
</dbReference>
<keyword evidence="7" id="KW-0966">Cell projection</keyword>
<keyword evidence="2 5" id="KW-0732">Signal</keyword>
<evidence type="ECO:0000256" key="5">
    <source>
        <dbReference type="SAM" id="SignalP"/>
    </source>
</evidence>
<dbReference type="Gene3D" id="2.30.30.760">
    <property type="match status" value="1"/>
</dbReference>
<dbReference type="Pfam" id="PF13144">
    <property type="entry name" value="ChapFlgA"/>
    <property type="match status" value="1"/>
</dbReference>
<proteinExistence type="predicted"/>
<protein>
    <submittedName>
        <fullName evidence="7">Flagellar basal body P-ring formation protein FlgA</fullName>
    </submittedName>
</protein>
<dbReference type="SMART" id="SM00858">
    <property type="entry name" value="SAF"/>
    <property type="match status" value="1"/>
</dbReference>
<keyword evidence="7" id="KW-0969">Cilium</keyword>
<evidence type="ECO:0000256" key="3">
    <source>
        <dbReference type="ARBA" id="ARBA00022764"/>
    </source>
</evidence>
<dbReference type="GO" id="GO:0042597">
    <property type="term" value="C:periplasmic space"/>
    <property type="evidence" value="ECO:0007669"/>
    <property type="project" value="UniProtKB-SubCell"/>
</dbReference>
<evidence type="ECO:0000256" key="1">
    <source>
        <dbReference type="ARBA" id="ARBA00004418"/>
    </source>
</evidence>
<feature type="chain" id="PRO_5032585864" evidence="5">
    <location>
        <begin position="29"/>
        <end position="341"/>
    </location>
</feature>
<dbReference type="Gene3D" id="3.90.1210.10">
    <property type="entry name" value="Antifreeze-like/N-acetylneuraminic acid synthase C-terminal domain"/>
    <property type="match status" value="1"/>
</dbReference>
<keyword evidence="3" id="KW-0574">Periplasm</keyword>
<sequence>MIAAPSKLLRPLAALLLAGSLLAGPAAAATLKAEARIAGNQVTLGDLFDGLEPEQAARVVGAAPNLGRSVTLDANALARIAAANGLAWRPLGGADRVSVQRDAVQVDAAAVREALVEALERSGAPANLEVTLDNRSLMLFLPTGSDGAVRVENLAYDAARGRVTAEIVGTAGGETVLRQAVGGRAVEVLEVPVLSRRLNPGELVTDADVVWGKVARDKAGADVVTDAKALVGMVARSGINPNQPVRARDVRAATVIQKGTLVTIMVKSPSMTLTAQGRALTDGAAGQPIRVSNTSSNRVLEAVVAGPDLVVVDPTGMPLAQPKATPASRIRAADANTTLAR</sequence>
<reference evidence="7" key="1">
    <citation type="submission" date="2020-04" db="EMBL/GenBank/DDBJ databases">
        <title>A desert anoxygenic phototrophic bacterium fixes CO2 using RubisCO under aerobic conditions.</title>
        <authorList>
            <person name="Tang K."/>
        </authorList>
    </citation>
    <scope>NUCLEOTIDE SEQUENCE [LARGE SCALE GENOMIC DNA]</scope>
    <source>
        <strain evidence="7">MIMtkB3</strain>
    </source>
</reference>
<evidence type="ECO:0000256" key="4">
    <source>
        <dbReference type="SAM" id="MobiDB-lite"/>
    </source>
</evidence>
<dbReference type="InterPro" id="IPR017585">
    <property type="entry name" value="SAF_FlgA"/>
</dbReference>
<dbReference type="PANTHER" id="PTHR36307">
    <property type="entry name" value="FLAGELLA BASAL BODY P-RING FORMATION PROTEIN FLGA"/>
    <property type="match status" value="1"/>
</dbReference>
<dbReference type="AlphaFoldDB" id="A0A858R566"/>
<dbReference type="NCBIfam" id="TIGR03170">
    <property type="entry name" value="flgA_cterm"/>
    <property type="match status" value="1"/>
</dbReference>
<evidence type="ECO:0000259" key="6">
    <source>
        <dbReference type="SMART" id="SM00858"/>
    </source>
</evidence>
<comment type="subcellular location">
    <subcellularLocation>
        <location evidence="1">Periplasm</location>
    </subcellularLocation>
</comment>
<evidence type="ECO:0000313" key="8">
    <source>
        <dbReference type="Proteomes" id="UP000501891"/>
    </source>
</evidence>
<dbReference type="Proteomes" id="UP000501891">
    <property type="component" value="Chromosome"/>
</dbReference>
<dbReference type="InterPro" id="IPR039246">
    <property type="entry name" value="Flagellar_FlgA"/>
</dbReference>
<feature type="region of interest" description="Disordered" evidence="4">
    <location>
        <begin position="320"/>
        <end position="341"/>
    </location>
</feature>
<accession>A0A858R566</accession>
<keyword evidence="8" id="KW-1185">Reference proteome</keyword>
<gene>
    <name evidence="7" type="primary">flgA</name>
    <name evidence="7" type="ORF">HHL28_05510</name>
</gene>